<feature type="non-terminal residue" evidence="10">
    <location>
        <position position="1"/>
    </location>
</feature>
<reference evidence="10" key="1">
    <citation type="submission" date="2013-07" db="EMBL/GenBank/DDBJ databases">
        <authorList>
            <person name="Geib S."/>
        </authorList>
    </citation>
    <scope>NUCLEOTIDE SEQUENCE</scope>
</reference>
<evidence type="ECO:0000313" key="10">
    <source>
        <dbReference type="EMBL" id="JAC04846.1"/>
    </source>
</evidence>
<keyword evidence="4 7" id="KW-0328">Glycosyltransferase</keyword>
<evidence type="ECO:0000256" key="8">
    <source>
        <dbReference type="SAM" id="MobiDB-lite"/>
    </source>
</evidence>
<dbReference type="SUPFAM" id="SSF53756">
    <property type="entry name" value="UDP-Glycosyltransferase/glycogen phosphorylase"/>
    <property type="match status" value="1"/>
</dbReference>
<feature type="compositionally biased region" description="Basic residues" evidence="8">
    <location>
        <begin position="42"/>
        <end position="51"/>
    </location>
</feature>
<proteinExistence type="evidence at transcript level"/>
<organism evidence="10">
    <name type="scientific">Ceratitis capitata</name>
    <name type="common">Mediterranean fruit fly</name>
    <name type="synonym">Tephritis capitata</name>
    <dbReference type="NCBI Taxonomy" id="7213"/>
    <lineage>
        <taxon>Eukaryota</taxon>
        <taxon>Metazoa</taxon>
        <taxon>Ecdysozoa</taxon>
        <taxon>Arthropoda</taxon>
        <taxon>Hexapoda</taxon>
        <taxon>Insecta</taxon>
        <taxon>Pterygota</taxon>
        <taxon>Neoptera</taxon>
        <taxon>Endopterygota</taxon>
        <taxon>Diptera</taxon>
        <taxon>Brachycera</taxon>
        <taxon>Muscomorpha</taxon>
        <taxon>Tephritoidea</taxon>
        <taxon>Tephritidae</taxon>
        <taxon>Ceratitis</taxon>
        <taxon>Ceratitis</taxon>
    </lineage>
</organism>
<keyword evidence="7" id="KW-0812">Transmembrane</keyword>
<dbReference type="InterPro" id="IPR038577">
    <property type="entry name" value="GT10-like_C_sf"/>
</dbReference>
<feature type="region of interest" description="Disordered" evidence="8">
    <location>
        <begin position="36"/>
        <end position="55"/>
    </location>
</feature>
<evidence type="ECO:0000256" key="3">
    <source>
        <dbReference type="ARBA" id="ARBA00008919"/>
    </source>
</evidence>
<dbReference type="GO" id="GO:0008417">
    <property type="term" value="F:fucosyltransferase activity"/>
    <property type="evidence" value="ECO:0007669"/>
    <property type="project" value="InterPro"/>
</dbReference>
<dbReference type="GO" id="GO:0032580">
    <property type="term" value="C:Golgi cisterna membrane"/>
    <property type="evidence" value="ECO:0007669"/>
    <property type="project" value="UniProtKB-SubCell"/>
</dbReference>
<dbReference type="UniPathway" id="UPA00378"/>
<keyword evidence="5 7" id="KW-0808">Transferase</keyword>
<dbReference type="EMBL" id="GAMC01001710">
    <property type="protein sequence ID" value="JAC04846.1"/>
    <property type="molecule type" value="mRNA"/>
</dbReference>
<gene>
    <name evidence="10" type="primary">FUCTC</name>
</gene>
<dbReference type="PANTHER" id="PTHR48438">
    <property type="entry name" value="ALPHA-(1,3)-FUCOSYLTRANSFERASE C-RELATED"/>
    <property type="match status" value="1"/>
</dbReference>
<feature type="domain" description="Fucosyltransferase C-terminal" evidence="9">
    <location>
        <begin position="282"/>
        <end position="431"/>
    </location>
</feature>
<evidence type="ECO:0000256" key="5">
    <source>
        <dbReference type="ARBA" id="ARBA00022679"/>
    </source>
</evidence>
<reference evidence="10" key="2">
    <citation type="journal article" date="2014" name="BMC Genomics">
        <title>A genomic perspective to assessing quality of mass-reared SIT flies used in Mediterranean fruit fly (Ceratitis capitata) eradication in California.</title>
        <authorList>
            <person name="Calla B."/>
            <person name="Hall B."/>
            <person name="Hou S."/>
            <person name="Geib S.M."/>
        </authorList>
    </citation>
    <scope>NUCLEOTIDE SEQUENCE</scope>
</reference>
<evidence type="ECO:0000256" key="6">
    <source>
        <dbReference type="ARBA" id="ARBA00023034"/>
    </source>
</evidence>
<evidence type="ECO:0000256" key="1">
    <source>
        <dbReference type="ARBA" id="ARBA00004323"/>
    </source>
</evidence>
<dbReference type="PANTHER" id="PTHR48438:SF1">
    <property type="entry name" value="ALPHA-(1,3)-FUCOSYLTRANSFERASE C-RELATED"/>
    <property type="match status" value="1"/>
</dbReference>
<dbReference type="EC" id="2.4.1.-" evidence="7"/>
<dbReference type="AlphaFoldDB" id="W8BU15"/>
<evidence type="ECO:0000256" key="2">
    <source>
        <dbReference type="ARBA" id="ARBA00004922"/>
    </source>
</evidence>
<evidence type="ECO:0000256" key="4">
    <source>
        <dbReference type="ARBA" id="ARBA00022676"/>
    </source>
</evidence>
<sequence length="463" mass="53370">ILGHSMFLYATVTMSDASSESESSDYGVEKSILGKRTGQVPRRQRTRKKSQKNNFQGTHRRRMCIMCLGVFLFLILVCLATVLAINNSNNVYYNSAYNNSKHIDDESSSGINVLVLNWHTNTLPQIFSISSNCTVTFAKTSHNVSMLDYYRNDVIILNSTVQNILDDKDLFLTPTSNQLVIFATNKPLQYHLHTKTSATQANWVFSAFHKSLSYSLKSDFHWSTYRIFRQNDYKLLAPSTQPQWLGARAALFVNNATRDFWYDSVHKSSPLALSILSGPCQVGRNELIDRIAEYIEVHKYGECGDYDCLENDCLLMPQSRGNRTYKFYLAFEEELCEDYVGENFFKALQARLVPVVFGGANYSNFAPPNSYINARDFASMRELAEYLLYLDKNPTEHIKYFAWHDWYGILKVELDFLEVCHFLQKEKEKKTFPPAKWQKSKTVMSWLNANKCEAYKLPEAWLS</sequence>
<keyword evidence="7" id="KW-0472">Membrane</keyword>
<evidence type="ECO:0000256" key="7">
    <source>
        <dbReference type="RuleBase" id="RU003832"/>
    </source>
</evidence>
<evidence type="ECO:0000259" key="9">
    <source>
        <dbReference type="Pfam" id="PF00852"/>
    </source>
</evidence>
<accession>W8BU15</accession>
<keyword evidence="6 7" id="KW-0333">Golgi apparatus</keyword>
<name>W8BU15_CERCA</name>
<dbReference type="Pfam" id="PF00852">
    <property type="entry name" value="Glyco_transf_10"/>
    <property type="match status" value="1"/>
</dbReference>
<feature type="transmembrane region" description="Helical" evidence="7">
    <location>
        <begin position="63"/>
        <end position="85"/>
    </location>
</feature>
<comment type="similarity">
    <text evidence="3 7">Belongs to the glycosyltransferase 10 family.</text>
</comment>
<dbReference type="Gene3D" id="3.40.50.11660">
    <property type="entry name" value="Glycosyl transferase family 10, C-terminal domain"/>
    <property type="match status" value="1"/>
</dbReference>
<protein>
    <recommendedName>
        <fullName evidence="7">Fucosyltransferase</fullName>
        <ecNumber evidence="7">2.4.1.-</ecNumber>
    </recommendedName>
</protein>
<keyword evidence="7" id="KW-1133">Transmembrane helix</keyword>
<dbReference type="InterPro" id="IPR001503">
    <property type="entry name" value="Glyco_trans_10"/>
</dbReference>
<comment type="pathway">
    <text evidence="2">Protein modification; protein glycosylation.</text>
</comment>
<comment type="subcellular location">
    <subcellularLocation>
        <location evidence="1">Golgi apparatus membrane</location>
        <topology evidence="1">Single-pass type II membrane protein</topology>
    </subcellularLocation>
    <subcellularLocation>
        <location evidence="7">Golgi apparatus</location>
        <location evidence="7">Golgi stack membrane</location>
        <topology evidence="7">Single-pass type II membrane protein</topology>
    </subcellularLocation>
</comment>
<dbReference type="GO" id="GO:0000139">
    <property type="term" value="C:Golgi membrane"/>
    <property type="evidence" value="ECO:0007669"/>
    <property type="project" value="UniProtKB-SubCell"/>
</dbReference>
<dbReference type="OrthoDB" id="427096at2759"/>
<dbReference type="InterPro" id="IPR055270">
    <property type="entry name" value="Glyco_tran_10_C"/>
</dbReference>